<feature type="compositionally biased region" description="Basic and acidic residues" evidence="1">
    <location>
        <begin position="191"/>
        <end position="201"/>
    </location>
</feature>
<keyword evidence="4" id="KW-1185">Reference proteome</keyword>
<comment type="caution">
    <text evidence="3">The sequence shown here is derived from an EMBL/GenBank/DDBJ whole genome shotgun (WGS) entry which is preliminary data.</text>
</comment>
<feature type="region of interest" description="Disordered" evidence="1">
    <location>
        <begin position="191"/>
        <end position="220"/>
    </location>
</feature>
<reference evidence="3" key="1">
    <citation type="submission" date="2018-10" db="EMBL/GenBank/DDBJ databases">
        <title>Schaedlerella arabinophila gen. nov. sp. nov., isolated from the mouse intestinal tract and comparative analysis with the genome of the closely related altered Schaedler flora strain ASF502.</title>
        <authorList>
            <person name="Miyake S."/>
            <person name="Soh M."/>
            <person name="Seedorf H."/>
        </authorList>
    </citation>
    <scope>NUCLEOTIDE SEQUENCE [LARGE SCALE GENOMIC DNA]</scope>
    <source>
        <strain evidence="3">DSM 106076</strain>
    </source>
</reference>
<dbReference type="Pfam" id="PF19909">
    <property type="entry name" value="DUF6382"/>
    <property type="match status" value="1"/>
</dbReference>
<protein>
    <recommendedName>
        <fullName evidence="2">DUF6382 domain-containing protein</fullName>
    </recommendedName>
</protein>
<dbReference type="AlphaFoldDB" id="A0A3R8JT38"/>
<accession>A0A3R8JT38</accession>
<organism evidence="3 4">
    <name type="scientific">Schaedlerella arabinosiphila</name>
    <dbReference type="NCBI Taxonomy" id="2044587"/>
    <lineage>
        <taxon>Bacteria</taxon>
        <taxon>Bacillati</taxon>
        <taxon>Bacillota</taxon>
        <taxon>Clostridia</taxon>
        <taxon>Lachnospirales</taxon>
        <taxon>Lachnospiraceae</taxon>
        <taxon>Schaedlerella</taxon>
    </lineage>
</organism>
<proteinExistence type="predicted"/>
<dbReference type="RefSeq" id="WP_125129471.1">
    <property type="nucleotide sequence ID" value="NZ_RHJS01000002.1"/>
</dbReference>
<name>A0A3R8JT38_9FIRM</name>
<dbReference type="InterPro" id="IPR045962">
    <property type="entry name" value="DUF6382"/>
</dbReference>
<evidence type="ECO:0000313" key="4">
    <source>
        <dbReference type="Proteomes" id="UP000274920"/>
    </source>
</evidence>
<evidence type="ECO:0000259" key="2">
    <source>
        <dbReference type="Pfam" id="PF19909"/>
    </source>
</evidence>
<feature type="domain" description="DUF6382" evidence="2">
    <location>
        <begin position="7"/>
        <end position="166"/>
    </location>
</feature>
<gene>
    <name evidence="3" type="ORF">EBB54_25590</name>
</gene>
<dbReference type="EMBL" id="RHJS01000002">
    <property type="protein sequence ID" value="RRK34326.1"/>
    <property type="molecule type" value="Genomic_DNA"/>
</dbReference>
<evidence type="ECO:0000256" key="1">
    <source>
        <dbReference type="SAM" id="MobiDB-lite"/>
    </source>
</evidence>
<evidence type="ECO:0000313" key="3">
    <source>
        <dbReference type="EMBL" id="RRK34326.1"/>
    </source>
</evidence>
<sequence>MQRAEFETKLNRSCLHIYKEAHYEEDYQMPMLRQNRLDGILEVEGCEMDGRARYTYEISGLTSMKTMYENASIKKREIEAVIARILEVTDTLQRYMLDPNCLVLKPEYIFHKEGQWFFCYFPGMEEDLCKIFHELTEYFVKMLDYEDTEGIFLAYELHKATLQEHYDLELIMKEYKGRESERKKLIMDKPKPAGAKRENKGTIRRIPAPPDEDEKEEFSYGSHGNIFSVTDEEEPKSEQSRFTYGKSEELYSANMICEEKTGGWWKYWRKAANGIRRKRWGSWDDLILETDGQEEES</sequence>
<dbReference type="Proteomes" id="UP000274920">
    <property type="component" value="Unassembled WGS sequence"/>
</dbReference>